<reference evidence="2 3" key="1">
    <citation type="journal article" date="2015" name="Antonie Van Leeuwenhoek">
        <title>Bosea vaviloviae sp. nov., a new species of slow-growing rhizobia isolated from nodules of the relict species Vavilovia formosa (Stev.) Fed.</title>
        <authorList>
            <person name="Safronova V.I."/>
            <person name="Kuznetsova I.G."/>
            <person name="Sazanova A.L."/>
            <person name="Kimeklis A.K."/>
            <person name="Belimov A.A."/>
            <person name="Andronov E.E."/>
            <person name="Pinaev A.G."/>
            <person name="Chizhevskaya E.P."/>
            <person name="Pukhaev A.R."/>
            <person name="Popov K.P."/>
            <person name="Willems A."/>
            <person name="Tikhonovich I.A."/>
        </authorList>
    </citation>
    <scope>NUCLEOTIDE SEQUENCE [LARGE SCALE GENOMIC DNA]</scope>
    <source>
        <strain evidence="2 3">Vaf18</strain>
    </source>
</reference>
<dbReference type="AlphaFoldDB" id="A0A1D7U1T6"/>
<evidence type="ECO:0008006" key="4">
    <source>
        <dbReference type="Google" id="ProtNLM"/>
    </source>
</evidence>
<dbReference type="OrthoDB" id="8163719at2"/>
<keyword evidence="3" id="KW-1185">Reference proteome</keyword>
<proteinExistence type="predicted"/>
<dbReference type="KEGG" id="bvv:BHK69_13430"/>
<accession>A0A1D7U1T6</accession>
<evidence type="ECO:0000313" key="3">
    <source>
        <dbReference type="Proteomes" id="UP000094969"/>
    </source>
</evidence>
<dbReference type="Proteomes" id="UP000094969">
    <property type="component" value="Chromosome"/>
</dbReference>
<dbReference type="STRING" id="1526658.BHK69_13430"/>
<gene>
    <name evidence="2" type="ORF">BHK69_13430</name>
</gene>
<protein>
    <recommendedName>
        <fullName evidence="4">DUF1269 domain-containing protein</fullName>
    </recommendedName>
</protein>
<dbReference type="PANTHER" id="PTHR36109">
    <property type="entry name" value="MEMBRANE PROTEIN-RELATED"/>
    <property type="match status" value="1"/>
</dbReference>
<evidence type="ECO:0000313" key="2">
    <source>
        <dbReference type="EMBL" id="AOO81332.1"/>
    </source>
</evidence>
<organism evidence="2 3">
    <name type="scientific">Bosea vaviloviae</name>
    <dbReference type="NCBI Taxonomy" id="1526658"/>
    <lineage>
        <taxon>Bacteria</taxon>
        <taxon>Pseudomonadati</taxon>
        <taxon>Pseudomonadota</taxon>
        <taxon>Alphaproteobacteria</taxon>
        <taxon>Hyphomicrobiales</taxon>
        <taxon>Boseaceae</taxon>
        <taxon>Bosea</taxon>
    </lineage>
</organism>
<evidence type="ECO:0000256" key="1">
    <source>
        <dbReference type="SAM" id="MobiDB-lite"/>
    </source>
</evidence>
<dbReference type="InterPro" id="IPR052948">
    <property type="entry name" value="Low_temp-induced_all0457"/>
</dbReference>
<name>A0A1D7U1T6_9HYPH</name>
<sequence length="186" mass="18774">MQNLPELQSLPEFLTITRAYPSFEDARNVVVRLVEAGIPPDRIGLLGHQTGGDDNAAAGAGVGGAAGAATGFVMALGSLTLPGLGPIVAAGWFLSGAVAGALAGGVIGALIDAGLPAEEAEARAAEHRLGESVLSVRAAGSEIERAMTIMDAALPIRREHGDTELPAALEPDEPHGRADDLSKAVS</sequence>
<dbReference type="PANTHER" id="PTHR36109:SF2">
    <property type="entry name" value="MEMBRANE PROTEIN"/>
    <property type="match status" value="1"/>
</dbReference>
<dbReference type="RefSeq" id="WP_069690546.1">
    <property type="nucleotide sequence ID" value="NZ_CP017147.1"/>
</dbReference>
<dbReference type="EMBL" id="CP017147">
    <property type="protein sequence ID" value="AOO81332.1"/>
    <property type="molecule type" value="Genomic_DNA"/>
</dbReference>
<feature type="region of interest" description="Disordered" evidence="1">
    <location>
        <begin position="162"/>
        <end position="186"/>
    </location>
</feature>
<feature type="compositionally biased region" description="Basic and acidic residues" evidence="1">
    <location>
        <begin position="172"/>
        <end position="186"/>
    </location>
</feature>